<dbReference type="Pfam" id="PF00596">
    <property type="entry name" value="Aldolase_II"/>
    <property type="match status" value="1"/>
</dbReference>
<dbReference type="InterPro" id="IPR049704">
    <property type="entry name" value="Aminotrans_3_PPA_site"/>
</dbReference>
<protein>
    <recommendedName>
        <fullName evidence="3">Class II aldolase/adducin N-terminal domain-containing protein</fullName>
    </recommendedName>
</protein>
<dbReference type="Proteomes" id="UP000198937">
    <property type="component" value="Unassembled WGS sequence"/>
</dbReference>
<dbReference type="SMART" id="SM01007">
    <property type="entry name" value="Aldolase_II"/>
    <property type="match status" value="1"/>
</dbReference>
<dbReference type="SUPFAM" id="SSF53383">
    <property type="entry name" value="PLP-dependent transferases"/>
    <property type="match status" value="1"/>
</dbReference>
<feature type="domain" description="Class II aldolase/adducin N-terminal" evidence="3">
    <location>
        <begin position="8"/>
        <end position="190"/>
    </location>
</feature>
<dbReference type="Gene3D" id="3.90.1150.10">
    <property type="entry name" value="Aspartate Aminotransferase, domain 1"/>
    <property type="match status" value="1"/>
</dbReference>
<dbReference type="InterPro" id="IPR015422">
    <property type="entry name" value="PyrdxlP-dep_Trfase_small"/>
</dbReference>
<proteinExistence type="predicted"/>
<dbReference type="STRING" id="683228.GA0070617_2155"/>
<dbReference type="InterPro" id="IPR015421">
    <property type="entry name" value="PyrdxlP-dep_Trfase_major"/>
</dbReference>
<dbReference type="GO" id="GO:0008483">
    <property type="term" value="F:transaminase activity"/>
    <property type="evidence" value="ECO:0007669"/>
    <property type="project" value="InterPro"/>
</dbReference>
<keyword evidence="5" id="KW-1185">Reference proteome</keyword>
<dbReference type="EMBL" id="FMIA01000002">
    <property type="protein sequence ID" value="SCL52701.1"/>
    <property type="molecule type" value="Genomic_DNA"/>
</dbReference>
<evidence type="ECO:0000313" key="4">
    <source>
        <dbReference type="EMBL" id="SCL52701.1"/>
    </source>
</evidence>
<dbReference type="OrthoDB" id="9801052at2"/>
<name>A0A1C6UFH1_9ACTN</name>
<dbReference type="AlphaFoldDB" id="A0A1C6UFH1"/>
<dbReference type="Gene3D" id="3.40.640.10">
    <property type="entry name" value="Type I PLP-dependent aspartate aminotransferase-like (Major domain)"/>
    <property type="match status" value="1"/>
</dbReference>
<dbReference type="InterPro" id="IPR001303">
    <property type="entry name" value="Aldolase_II/adducin_N"/>
</dbReference>
<keyword evidence="2" id="KW-0663">Pyridoxal phosphate</keyword>
<dbReference type="InterPro" id="IPR036409">
    <property type="entry name" value="Aldolase_II/adducin_N_sf"/>
</dbReference>
<dbReference type="Gene3D" id="3.40.225.10">
    <property type="entry name" value="Class II aldolase/adducin N-terminal domain"/>
    <property type="match status" value="1"/>
</dbReference>
<evidence type="ECO:0000259" key="3">
    <source>
        <dbReference type="SMART" id="SM01007"/>
    </source>
</evidence>
<reference evidence="4 5" key="1">
    <citation type="submission" date="2016-06" db="EMBL/GenBank/DDBJ databases">
        <authorList>
            <person name="Kjaerup R.B."/>
            <person name="Dalgaard T.S."/>
            <person name="Juul-Madsen H.R."/>
        </authorList>
    </citation>
    <scope>NUCLEOTIDE SEQUENCE [LARGE SCALE GENOMIC DNA]</scope>
    <source>
        <strain evidence="4 5">DSM 45577</strain>
    </source>
</reference>
<accession>A0A1C6UFH1</accession>
<dbReference type="PROSITE" id="PS00600">
    <property type="entry name" value="AA_TRANSFER_CLASS_3"/>
    <property type="match status" value="1"/>
</dbReference>
<dbReference type="PANTHER" id="PTHR43713">
    <property type="entry name" value="GLUTAMATE-1-SEMIALDEHYDE 2,1-AMINOMUTASE"/>
    <property type="match status" value="1"/>
</dbReference>
<dbReference type="PANTHER" id="PTHR43713:SF3">
    <property type="entry name" value="GLUTAMATE-1-SEMIALDEHYDE 2,1-AMINOMUTASE 1, CHLOROPLASTIC-RELATED"/>
    <property type="match status" value="1"/>
</dbReference>
<dbReference type="GO" id="GO:0030170">
    <property type="term" value="F:pyridoxal phosphate binding"/>
    <property type="evidence" value="ECO:0007669"/>
    <property type="project" value="InterPro"/>
</dbReference>
<organism evidence="4 5">
    <name type="scientific">Micromonospora yangpuensis</name>
    <dbReference type="NCBI Taxonomy" id="683228"/>
    <lineage>
        <taxon>Bacteria</taxon>
        <taxon>Bacillati</taxon>
        <taxon>Actinomycetota</taxon>
        <taxon>Actinomycetes</taxon>
        <taxon>Micromonosporales</taxon>
        <taxon>Micromonosporaceae</taxon>
        <taxon>Micromonospora</taxon>
    </lineage>
</organism>
<gene>
    <name evidence="4" type="ORF">GA0070617_2155</name>
</gene>
<comment type="cofactor">
    <cofactor evidence="1">
        <name>pyridoxal 5'-phosphate</name>
        <dbReference type="ChEBI" id="CHEBI:597326"/>
    </cofactor>
</comment>
<dbReference type="Pfam" id="PF00202">
    <property type="entry name" value="Aminotran_3"/>
    <property type="match status" value="1"/>
</dbReference>
<dbReference type="RefSeq" id="WP_091435980.1">
    <property type="nucleotide sequence ID" value="NZ_BMMJ01000004.1"/>
</dbReference>
<evidence type="ECO:0000256" key="2">
    <source>
        <dbReference type="ARBA" id="ARBA00022898"/>
    </source>
</evidence>
<dbReference type="CDD" id="cd00610">
    <property type="entry name" value="OAT_like"/>
    <property type="match status" value="1"/>
</dbReference>
<evidence type="ECO:0000256" key="1">
    <source>
        <dbReference type="ARBA" id="ARBA00001933"/>
    </source>
</evidence>
<dbReference type="InterPro" id="IPR005814">
    <property type="entry name" value="Aminotrans_3"/>
</dbReference>
<sequence>MQHRTSRQHVVDMCRTMLDRGYLKATEGNVSVRVPGHRLYAVTPSNYDYDRMRVEDVCIVDFAGRHVPDGSDVALKPSIECGMHANIYRQRPDVNAIVHTHQPYASALAVLRKPIPALSDEQVRFLGRQVAIIDYAPSGTGLLARNVQKKVAGGDNAFIIANHGIVALGTDGDRAVFNMALLEKVSIAYLLALTTESGRVHTIPAAIREIAFGKLRADEKRIAAQLTEAVEPVRVPADEPLPSADAKAAEIATGDHQATEIAGGDQQAAGTAAGEAVGTAAAGGAEAARLGYAISEYPDVPDVMRRLKALVAQPVRGLRHDAQLDVLDYFTTRCRASRAITDRAKRRIPGGVQHNLAFNYPFPLAIERADGAYLVDRDGNTYIDFLQAGGPTILGSNYAPVNERVAEVVRESGPVTGMFHEYELKLAEIIHRYLPHVEMYRSLGSGTEAVMAAVRGARAFTGKKMVIKVGGAYHGWSDTMVYGLRVPGTYRMNAKGIPFGATSRTREAFPHDLGQLRRKLIENRARGGTAAVIVEPVGPESGTRPVPRDFNARVRQLCDEFGALLIFDEVVTGFRLGLGGAAGYFGVTPDLTVLGKAVSGGYPMAGGVGGRADVMAVFGSGLDGKSGAHIQVGGTLSANPLSCAAGYFAIEEMARTNAPVIAGRAGDRLTRGLQRLIDSYGLPYVAYNQGSIVHLECSGVMLLDMRNPVKLLRENKARKRLMEQMSAAYAAHGIITLAGSRMYTSMADTDEVIDDALARFDRVFALVEGV</sequence>
<evidence type="ECO:0000313" key="5">
    <source>
        <dbReference type="Proteomes" id="UP000198937"/>
    </source>
</evidence>
<dbReference type="InterPro" id="IPR015424">
    <property type="entry name" value="PyrdxlP-dep_Trfase"/>
</dbReference>
<dbReference type="SUPFAM" id="SSF53639">
    <property type="entry name" value="AraD/HMP-PK domain-like"/>
    <property type="match status" value="1"/>
</dbReference>